<dbReference type="GeneID" id="83622602"/>
<feature type="transmembrane region" description="Helical" evidence="1">
    <location>
        <begin position="107"/>
        <end position="133"/>
    </location>
</feature>
<keyword evidence="1" id="KW-0472">Membrane</keyword>
<feature type="transmembrane region" description="Helical" evidence="1">
    <location>
        <begin position="60"/>
        <end position="80"/>
    </location>
</feature>
<dbReference type="RefSeq" id="WP_235194009.1">
    <property type="nucleotide sequence ID" value="NZ_BAAAYP010000043.1"/>
</dbReference>
<gene>
    <name evidence="2" type="ORF">OCS65_19250</name>
</gene>
<feature type="transmembrane region" description="Helical" evidence="1">
    <location>
        <begin position="25"/>
        <end position="48"/>
    </location>
</feature>
<feature type="transmembrane region" description="Helical" evidence="1">
    <location>
        <begin position="139"/>
        <end position="159"/>
    </location>
</feature>
<accession>A0AA46S9J6</accession>
<organism evidence="2 3">
    <name type="scientific">Rhodococcus aetherivorans</name>
    <dbReference type="NCBI Taxonomy" id="191292"/>
    <lineage>
        <taxon>Bacteria</taxon>
        <taxon>Bacillati</taxon>
        <taxon>Actinomycetota</taxon>
        <taxon>Actinomycetes</taxon>
        <taxon>Mycobacteriales</taxon>
        <taxon>Nocardiaceae</taxon>
        <taxon>Rhodococcus</taxon>
    </lineage>
</organism>
<evidence type="ECO:0008006" key="4">
    <source>
        <dbReference type="Google" id="ProtNLM"/>
    </source>
</evidence>
<reference evidence="2" key="1">
    <citation type="submission" date="2022-09" db="EMBL/GenBank/DDBJ databases">
        <title>The genome sequence of Rhodococcus aetherivorans N1.</title>
        <authorList>
            <person name="Jiang W."/>
        </authorList>
    </citation>
    <scope>NUCLEOTIDE SEQUENCE</scope>
    <source>
        <strain evidence="2">N1</strain>
    </source>
</reference>
<dbReference type="Proteomes" id="UP001163947">
    <property type="component" value="Chromosome"/>
</dbReference>
<protein>
    <recommendedName>
        <fullName evidence="4">Integral membrane protein</fullName>
    </recommendedName>
</protein>
<sequence length="283" mass="30938">MHGTDEDESDAVPLIRPEEWPPPKFSARVAAAIALAGVVILVSLWRAWDAGQAGAWAVTRFFLILSGLMALTALFGYVYWRPRRGDPEIRFVESRGRGATEIRASGAVFHLMGAMTTSAALLSLGAAVEIVLFDDGVPWVSVLLAAFGLPCAAFVAEVLRGGIRRGALLLTPDGIRQRGWTIESYLPWVSVAGVHAVHHGFPEIWVLGTPAAAWARRRTSRLFRLDRLPREPVIEVDSRKFDGDPVLLYRMLDFYARNPQARAELGSAAAAERVDRGDLSDPA</sequence>
<dbReference type="EMBL" id="CP106982">
    <property type="protein sequence ID" value="UYF92598.1"/>
    <property type="molecule type" value="Genomic_DNA"/>
</dbReference>
<evidence type="ECO:0000313" key="3">
    <source>
        <dbReference type="Proteomes" id="UP001163947"/>
    </source>
</evidence>
<proteinExistence type="predicted"/>
<keyword evidence="1" id="KW-1133">Transmembrane helix</keyword>
<keyword evidence="1" id="KW-0812">Transmembrane</keyword>
<evidence type="ECO:0000313" key="2">
    <source>
        <dbReference type="EMBL" id="UYF92598.1"/>
    </source>
</evidence>
<dbReference type="AlphaFoldDB" id="A0AA46S9J6"/>
<evidence type="ECO:0000256" key="1">
    <source>
        <dbReference type="SAM" id="Phobius"/>
    </source>
</evidence>
<name>A0AA46S9J6_9NOCA</name>